<evidence type="ECO:0000313" key="1">
    <source>
        <dbReference type="EMBL" id="KAF8789964.1"/>
    </source>
</evidence>
<keyword evidence="2" id="KW-1185">Reference proteome</keyword>
<proteinExistence type="predicted"/>
<comment type="caution">
    <text evidence="1">The sequence shown here is derived from an EMBL/GenBank/DDBJ whole genome shotgun (WGS) entry which is preliminary data.</text>
</comment>
<dbReference type="Proteomes" id="UP000807504">
    <property type="component" value="Unassembled WGS sequence"/>
</dbReference>
<reference evidence="1" key="2">
    <citation type="submission" date="2020-06" db="EMBL/GenBank/DDBJ databases">
        <authorList>
            <person name="Sheffer M."/>
        </authorList>
    </citation>
    <scope>NUCLEOTIDE SEQUENCE</scope>
</reference>
<gene>
    <name evidence="1" type="ORF">HNY73_005058</name>
</gene>
<accession>A0A8T0FFA5</accession>
<sequence length="250" mass="28629">MAPKKIEYRAGKLYLRFKCQSAFSGKEEARSNVFQIHLGRGGLVYLVKERGVAEELGLSVPDNVKVIQLREIIEKTQTEVVQGLVDQNSRYSGKDSARKRKYRKYENSRFPFTSEILLHATYMDDLVSGSSTLKSAKELQRQLIEVMQAAGLKLHKWHTNFENESRLSEDSYKFDKEEGTKTLFSDNARNPRERTTGPLISSELKKAENFLVKAMQHQEFAADIQNLQLKGFVSPNNVYYFSDTDLSDVT</sequence>
<organism evidence="1 2">
    <name type="scientific">Argiope bruennichi</name>
    <name type="common">Wasp spider</name>
    <name type="synonym">Aranea bruennichi</name>
    <dbReference type="NCBI Taxonomy" id="94029"/>
    <lineage>
        <taxon>Eukaryota</taxon>
        <taxon>Metazoa</taxon>
        <taxon>Ecdysozoa</taxon>
        <taxon>Arthropoda</taxon>
        <taxon>Chelicerata</taxon>
        <taxon>Arachnida</taxon>
        <taxon>Araneae</taxon>
        <taxon>Araneomorphae</taxon>
        <taxon>Entelegynae</taxon>
        <taxon>Araneoidea</taxon>
        <taxon>Araneidae</taxon>
        <taxon>Argiope</taxon>
    </lineage>
</organism>
<dbReference type="AlphaFoldDB" id="A0A8T0FFA5"/>
<evidence type="ECO:0000313" key="2">
    <source>
        <dbReference type="Proteomes" id="UP000807504"/>
    </source>
</evidence>
<reference evidence="1" key="1">
    <citation type="journal article" date="2020" name="bioRxiv">
        <title>Chromosome-level reference genome of the European wasp spider Argiope bruennichi: a resource for studies on range expansion and evolutionary adaptation.</title>
        <authorList>
            <person name="Sheffer M.M."/>
            <person name="Hoppe A."/>
            <person name="Krehenwinkel H."/>
            <person name="Uhl G."/>
            <person name="Kuss A.W."/>
            <person name="Jensen L."/>
            <person name="Jensen C."/>
            <person name="Gillespie R.G."/>
            <person name="Hoff K.J."/>
            <person name="Prost S."/>
        </authorList>
    </citation>
    <scope>NUCLEOTIDE SEQUENCE</scope>
</reference>
<name>A0A8T0FFA5_ARGBR</name>
<dbReference type="EMBL" id="JABXBU010000011">
    <property type="protein sequence ID" value="KAF8789964.1"/>
    <property type="molecule type" value="Genomic_DNA"/>
</dbReference>
<protein>
    <submittedName>
        <fullName evidence="1">Uncharacterized protein</fullName>
    </submittedName>
</protein>